<dbReference type="InterPro" id="IPR027444">
    <property type="entry name" value="H-NS_C_dom"/>
</dbReference>
<organism evidence="3 4">
    <name type="scientific">Rhodosalinus halophilus</name>
    <dbReference type="NCBI Taxonomy" id="2259333"/>
    <lineage>
        <taxon>Bacteria</taxon>
        <taxon>Pseudomonadati</taxon>
        <taxon>Pseudomonadota</taxon>
        <taxon>Alphaproteobacteria</taxon>
        <taxon>Rhodobacterales</taxon>
        <taxon>Paracoccaceae</taxon>
        <taxon>Rhodosalinus</taxon>
    </lineage>
</organism>
<evidence type="ECO:0000313" key="4">
    <source>
        <dbReference type="Proteomes" id="UP000253370"/>
    </source>
</evidence>
<dbReference type="Proteomes" id="UP000253370">
    <property type="component" value="Unassembled WGS sequence"/>
</dbReference>
<feature type="domain" description="DNA-binding protein H-NS-like C-terminal" evidence="2">
    <location>
        <begin position="57"/>
        <end position="102"/>
    </location>
</feature>
<evidence type="ECO:0000256" key="1">
    <source>
        <dbReference type="SAM" id="MobiDB-lite"/>
    </source>
</evidence>
<protein>
    <recommendedName>
        <fullName evidence="2">DNA-binding protein H-NS-like C-terminal domain-containing protein</fullName>
    </recommendedName>
</protein>
<dbReference type="EMBL" id="QNTQ01000013">
    <property type="protein sequence ID" value="RBI84084.1"/>
    <property type="molecule type" value="Genomic_DNA"/>
</dbReference>
<dbReference type="InterPro" id="IPR037150">
    <property type="entry name" value="H-NS_C_dom_sf"/>
</dbReference>
<feature type="compositionally biased region" description="Basic residues" evidence="1">
    <location>
        <begin position="59"/>
        <end position="69"/>
    </location>
</feature>
<evidence type="ECO:0000313" key="3">
    <source>
        <dbReference type="EMBL" id="RBI84084.1"/>
    </source>
</evidence>
<reference evidence="3 4" key="1">
    <citation type="submission" date="2018-07" db="EMBL/GenBank/DDBJ databases">
        <title>Rhodosalinus sp. strain E84T genomic sequence and assembly.</title>
        <authorList>
            <person name="Liu Z.-W."/>
            <person name="Lu D.-C."/>
        </authorList>
    </citation>
    <scope>NUCLEOTIDE SEQUENCE [LARGE SCALE GENOMIC DNA]</scope>
    <source>
        <strain evidence="3 4">E84</strain>
    </source>
</reference>
<dbReference type="AlphaFoldDB" id="A0A365U6N2"/>
<dbReference type="RefSeq" id="WP_113290063.1">
    <property type="nucleotide sequence ID" value="NZ_QNTQ01000013.1"/>
</dbReference>
<name>A0A365U6N2_9RHOB</name>
<keyword evidence="4" id="KW-1185">Reference proteome</keyword>
<comment type="caution">
    <text evidence="3">The sequence shown here is derived from an EMBL/GenBank/DDBJ whole genome shotgun (WGS) entry which is preliminary data.</text>
</comment>
<sequence length="102" mass="11683">MKPDLENMSRDELLQLKADIDRALESLETRRKAEALKAAEDAARKYGFSLQELKEVGGKRTKGVPRYRNPKNPSQTWTGKGRKPKWVLEALDEGIPMEKMEI</sequence>
<gene>
    <name evidence="3" type="ORF">DRV85_13840</name>
</gene>
<dbReference type="SUPFAM" id="SSF81273">
    <property type="entry name" value="H-NS histone-like proteins"/>
    <property type="match status" value="1"/>
</dbReference>
<dbReference type="OrthoDB" id="5297879at2"/>
<accession>A0A365U6N2</accession>
<dbReference type="Pfam" id="PF00816">
    <property type="entry name" value="Histone_HNS"/>
    <property type="match status" value="1"/>
</dbReference>
<proteinExistence type="predicted"/>
<dbReference type="GO" id="GO:0003677">
    <property type="term" value="F:DNA binding"/>
    <property type="evidence" value="ECO:0007669"/>
    <property type="project" value="InterPro"/>
</dbReference>
<evidence type="ECO:0000259" key="2">
    <source>
        <dbReference type="SMART" id="SM00528"/>
    </source>
</evidence>
<dbReference type="SMART" id="SM00528">
    <property type="entry name" value="HNS"/>
    <property type="match status" value="1"/>
</dbReference>
<dbReference type="Gene3D" id="4.10.430.10">
    <property type="entry name" value="Histone-like protein H-NS, C-terminal domain"/>
    <property type="match status" value="1"/>
</dbReference>
<feature type="region of interest" description="Disordered" evidence="1">
    <location>
        <begin position="59"/>
        <end position="82"/>
    </location>
</feature>